<protein>
    <recommendedName>
        <fullName evidence="6">O-fucosyltransferase family protein</fullName>
    </recommendedName>
</protein>
<dbReference type="GO" id="GO:0016757">
    <property type="term" value="F:glycosyltransferase activity"/>
    <property type="evidence" value="ECO:0007669"/>
    <property type="project" value="UniProtKB-KW"/>
</dbReference>
<organism evidence="7 8">
    <name type="scientific">Trifolium medium</name>
    <dbReference type="NCBI Taxonomy" id="97028"/>
    <lineage>
        <taxon>Eukaryota</taxon>
        <taxon>Viridiplantae</taxon>
        <taxon>Streptophyta</taxon>
        <taxon>Embryophyta</taxon>
        <taxon>Tracheophyta</taxon>
        <taxon>Spermatophyta</taxon>
        <taxon>Magnoliopsida</taxon>
        <taxon>eudicotyledons</taxon>
        <taxon>Gunneridae</taxon>
        <taxon>Pentapetalae</taxon>
        <taxon>rosids</taxon>
        <taxon>fabids</taxon>
        <taxon>Fabales</taxon>
        <taxon>Fabaceae</taxon>
        <taxon>Papilionoideae</taxon>
        <taxon>50 kb inversion clade</taxon>
        <taxon>NPAAA clade</taxon>
        <taxon>Hologalegina</taxon>
        <taxon>IRL clade</taxon>
        <taxon>Trifolieae</taxon>
        <taxon>Trifolium</taxon>
    </lineage>
</organism>
<comment type="caution">
    <text evidence="7">The sequence shown here is derived from an EMBL/GenBank/DDBJ whole genome shotgun (WGS) entry which is preliminary data.</text>
</comment>
<dbReference type="GO" id="GO:0006004">
    <property type="term" value="P:fucose metabolic process"/>
    <property type="evidence" value="ECO:0007669"/>
    <property type="project" value="UniProtKB-KW"/>
</dbReference>
<evidence type="ECO:0000256" key="2">
    <source>
        <dbReference type="ARBA" id="ARBA00022676"/>
    </source>
</evidence>
<keyword evidence="4" id="KW-0294">Fucose metabolism</keyword>
<evidence type="ECO:0000256" key="4">
    <source>
        <dbReference type="ARBA" id="ARBA00023253"/>
    </source>
</evidence>
<keyword evidence="2" id="KW-0328">Glycosyltransferase</keyword>
<evidence type="ECO:0000313" key="8">
    <source>
        <dbReference type="Proteomes" id="UP000265520"/>
    </source>
</evidence>
<evidence type="ECO:0000256" key="3">
    <source>
        <dbReference type="ARBA" id="ARBA00022679"/>
    </source>
</evidence>
<keyword evidence="5" id="KW-0119">Carbohydrate metabolism</keyword>
<reference evidence="7 8" key="1">
    <citation type="journal article" date="2018" name="Front. Plant Sci.">
        <title>Red Clover (Trifolium pratense) and Zigzag Clover (T. medium) - A Picture of Genomic Similarities and Differences.</title>
        <authorList>
            <person name="Dluhosova J."/>
            <person name="Istvanek J."/>
            <person name="Nedelnik J."/>
            <person name="Repkova J."/>
        </authorList>
    </citation>
    <scope>NUCLEOTIDE SEQUENCE [LARGE SCALE GENOMIC DNA]</scope>
    <source>
        <strain evidence="8">cv. 10/8</strain>
        <tissue evidence="7">Leaf</tissue>
    </source>
</reference>
<comment type="similarity">
    <text evidence="1">Belongs to the glycosyltransferase GT106 family.</text>
</comment>
<dbReference type="InterPro" id="IPR024709">
    <property type="entry name" value="FucosylTrfase_pln"/>
</dbReference>
<keyword evidence="8" id="KW-1185">Reference proteome</keyword>
<dbReference type="PANTHER" id="PTHR31288">
    <property type="entry name" value="O-FUCOSYLTRANSFERASE FAMILY PROTEIN"/>
    <property type="match status" value="1"/>
</dbReference>
<proteinExistence type="inferred from homology"/>
<feature type="non-terminal residue" evidence="7">
    <location>
        <position position="71"/>
    </location>
</feature>
<dbReference type="Proteomes" id="UP000265520">
    <property type="component" value="Unassembled WGS sequence"/>
</dbReference>
<dbReference type="EMBL" id="LXQA010174541">
    <property type="protein sequence ID" value="MCI29723.1"/>
    <property type="molecule type" value="Genomic_DNA"/>
</dbReference>
<dbReference type="Pfam" id="PF10250">
    <property type="entry name" value="O-FucT"/>
    <property type="match status" value="1"/>
</dbReference>
<dbReference type="PANTHER" id="PTHR31288:SF10">
    <property type="entry name" value="PROTEIN ESMERALDA 1"/>
    <property type="match status" value="1"/>
</dbReference>
<name>A0A392QZE8_9FABA</name>
<keyword evidence="3" id="KW-0808">Transferase</keyword>
<evidence type="ECO:0000256" key="5">
    <source>
        <dbReference type="ARBA" id="ARBA00023277"/>
    </source>
</evidence>
<evidence type="ECO:0000313" key="7">
    <source>
        <dbReference type="EMBL" id="MCI29723.1"/>
    </source>
</evidence>
<dbReference type="InterPro" id="IPR019378">
    <property type="entry name" value="GDP-Fuc_O-FucTrfase"/>
</dbReference>
<evidence type="ECO:0000256" key="1">
    <source>
        <dbReference type="ARBA" id="ARBA00007737"/>
    </source>
</evidence>
<dbReference type="AlphaFoldDB" id="A0A392QZE8"/>
<evidence type="ECO:0000256" key="6">
    <source>
        <dbReference type="ARBA" id="ARBA00030350"/>
    </source>
</evidence>
<accession>A0A392QZE8</accession>
<sequence>MFQYSSKFSDIFDEEYFVNTLKNDVRVVEKIPEYLMERFGSNMTNVFNFRIKAWSSIQYYRDVVLPKLLEE</sequence>